<keyword evidence="3" id="KW-0201">Cytochrome c-type biogenesis</keyword>
<feature type="transmembrane region" description="Helical" evidence="7">
    <location>
        <begin position="457"/>
        <end position="475"/>
    </location>
</feature>
<evidence type="ECO:0000256" key="1">
    <source>
        <dbReference type="ARBA" id="ARBA00004141"/>
    </source>
</evidence>
<feature type="domain" description="ResB-like" evidence="8">
    <location>
        <begin position="29"/>
        <end position="492"/>
    </location>
</feature>
<gene>
    <name evidence="9" type="ORF">ACFL6M_01510</name>
</gene>
<keyword evidence="5 7" id="KW-0472">Membrane</keyword>
<reference evidence="9 10" key="1">
    <citation type="submission" date="2024-09" db="EMBL/GenBank/DDBJ databases">
        <authorList>
            <person name="D'Angelo T."/>
        </authorList>
    </citation>
    <scope>NUCLEOTIDE SEQUENCE [LARGE SCALE GENOMIC DNA]</scope>
    <source>
        <strain evidence="9">SAG AM-320-E07</strain>
    </source>
</reference>
<name>A0ABV6YIT5_UNCEI</name>
<evidence type="ECO:0000256" key="3">
    <source>
        <dbReference type="ARBA" id="ARBA00022748"/>
    </source>
</evidence>
<keyword evidence="10" id="KW-1185">Reference proteome</keyword>
<sequence length="548" mass="61090">MQKEKRQVARAEGSNPISDLYTLLSSPGFAIFVIIALAVTSILGIALVDQVPFRGEMARLRYPGRESDPFIWFLIHVVPDHPFRCPLYRVILALLSLSLLTCVIKRWRSRWRQALTNPLPAPEVFDGTGTVAWTSTAQASTEEVVAFFRRRLFAVRTVLDGNTVTVAASRFGIARLGAVLTHLGLLLLVVGGLWMAFSGSSFTVWMNQGDVFEIPETPGQLELKEFRIETTPRGQVSDYISSVCLCEGDTVIREMEIEVNKPLRYRGRSFYQTTYRRDPLHIRSLHMVYDQPVEGMPGLQRSTPGRPSDHPGDQDATSAPAPASGQTQPPGHPRADAMDTGPHGQASMRFRNPVTHTLRPGERWAIPSTPYAAEIDTFFCDFRIVDGEPHLASQEPRNPAVRLRYFEEGVPAGEKWHFILHPEMAIGDGPSLPLRFATYEPVMQTGLDMATHPGAEWVWAGIVVMTLGTLLSFMLRHERVWLRIRPADRGSGLAAIHRGASTQDPRLVKEVWQASTTSLVARLFQQWRSGEGVPDRWPGSTPGDGRKT</sequence>
<evidence type="ECO:0000259" key="8">
    <source>
        <dbReference type="Pfam" id="PF05140"/>
    </source>
</evidence>
<proteinExistence type="predicted"/>
<dbReference type="Proteomes" id="UP001593833">
    <property type="component" value="Unassembled WGS sequence"/>
</dbReference>
<comment type="subcellular location">
    <subcellularLocation>
        <location evidence="1">Membrane</location>
        <topology evidence="1">Multi-pass membrane protein</topology>
    </subcellularLocation>
</comment>
<dbReference type="Pfam" id="PF05140">
    <property type="entry name" value="ResB"/>
    <property type="match status" value="1"/>
</dbReference>
<evidence type="ECO:0000313" key="10">
    <source>
        <dbReference type="Proteomes" id="UP001593833"/>
    </source>
</evidence>
<keyword evidence="2 7" id="KW-0812">Transmembrane</keyword>
<dbReference type="PANTHER" id="PTHR31566">
    <property type="entry name" value="CYTOCHROME C BIOGENESIS PROTEIN CCS1, CHLOROPLASTIC"/>
    <property type="match status" value="1"/>
</dbReference>
<evidence type="ECO:0000256" key="5">
    <source>
        <dbReference type="ARBA" id="ARBA00023136"/>
    </source>
</evidence>
<feature type="region of interest" description="Disordered" evidence="6">
    <location>
        <begin position="294"/>
        <end position="361"/>
    </location>
</feature>
<evidence type="ECO:0000256" key="6">
    <source>
        <dbReference type="SAM" id="MobiDB-lite"/>
    </source>
</evidence>
<dbReference type="InterPro" id="IPR023494">
    <property type="entry name" value="Cyt_c_bgen_Ccs1/CcsB/ResB"/>
</dbReference>
<keyword evidence="4 7" id="KW-1133">Transmembrane helix</keyword>
<evidence type="ECO:0000256" key="2">
    <source>
        <dbReference type="ARBA" id="ARBA00022692"/>
    </source>
</evidence>
<evidence type="ECO:0000313" key="9">
    <source>
        <dbReference type="EMBL" id="MFC1572252.1"/>
    </source>
</evidence>
<feature type="transmembrane region" description="Helical" evidence="7">
    <location>
        <begin position="87"/>
        <end position="104"/>
    </location>
</feature>
<evidence type="ECO:0000256" key="4">
    <source>
        <dbReference type="ARBA" id="ARBA00022989"/>
    </source>
</evidence>
<organism evidence="9 10">
    <name type="scientific">Eiseniibacteriota bacterium</name>
    <dbReference type="NCBI Taxonomy" id="2212470"/>
    <lineage>
        <taxon>Bacteria</taxon>
        <taxon>Candidatus Eiseniibacteriota</taxon>
    </lineage>
</organism>
<feature type="transmembrane region" description="Helical" evidence="7">
    <location>
        <begin position="176"/>
        <end position="197"/>
    </location>
</feature>
<evidence type="ECO:0000256" key="7">
    <source>
        <dbReference type="SAM" id="Phobius"/>
    </source>
</evidence>
<protein>
    <submittedName>
        <fullName evidence="9">Cytochrome c biogenesis protein ResB</fullName>
    </submittedName>
</protein>
<dbReference type="InterPro" id="IPR007816">
    <property type="entry name" value="ResB-like_domain"/>
</dbReference>
<dbReference type="EMBL" id="JBHPKH010000009">
    <property type="protein sequence ID" value="MFC1572252.1"/>
    <property type="molecule type" value="Genomic_DNA"/>
</dbReference>
<comment type="caution">
    <text evidence="9">The sequence shown here is derived from an EMBL/GenBank/DDBJ whole genome shotgun (WGS) entry which is preliminary data.</text>
</comment>
<accession>A0ABV6YIT5</accession>
<feature type="transmembrane region" description="Helical" evidence="7">
    <location>
        <begin position="20"/>
        <end position="48"/>
    </location>
</feature>